<dbReference type="InterPro" id="IPR037401">
    <property type="entry name" value="SnoaL-like"/>
</dbReference>
<comment type="caution">
    <text evidence="2">The sequence shown here is derived from an EMBL/GenBank/DDBJ whole genome shotgun (WGS) entry which is preliminary data.</text>
</comment>
<dbReference type="Pfam" id="PF13474">
    <property type="entry name" value="SnoaL_3"/>
    <property type="match status" value="1"/>
</dbReference>
<dbReference type="SUPFAM" id="SSF54427">
    <property type="entry name" value="NTF2-like"/>
    <property type="match status" value="1"/>
</dbReference>
<name>A0ABV4NPL9_9GAMM</name>
<evidence type="ECO:0000313" key="2">
    <source>
        <dbReference type="EMBL" id="MFA0790871.1"/>
    </source>
</evidence>
<dbReference type="Proteomes" id="UP001569414">
    <property type="component" value="Unassembled WGS sequence"/>
</dbReference>
<proteinExistence type="predicted"/>
<dbReference type="RefSeq" id="WP_371843459.1">
    <property type="nucleotide sequence ID" value="NZ_JBGMEL010000008.1"/>
</dbReference>
<dbReference type="EMBL" id="JBGMEL010000008">
    <property type="protein sequence ID" value="MFA0790871.1"/>
    <property type="molecule type" value="Genomic_DNA"/>
</dbReference>
<keyword evidence="3" id="KW-1185">Reference proteome</keyword>
<dbReference type="InterPro" id="IPR032710">
    <property type="entry name" value="NTF2-like_dom_sf"/>
</dbReference>
<accession>A0ABV4NPL9</accession>
<gene>
    <name evidence="2" type="ORF">ACCI51_09975</name>
</gene>
<evidence type="ECO:0000313" key="3">
    <source>
        <dbReference type="Proteomes" id="UP001569414"/>
    </source>
</evidence>
<evidence type="ECO:0000259" key="1">
    <source>
        <dbReference type="Pfam" id="PF13474"/>
    </source>
</evidence>
<dbReference type="Gene3D" id="3.10.450.50">
    <property type="match status" value="1"/>
</dbReference>
<reference evidence="2 3" key="1">
    <citation type="submission" date="2024-08" db="EMBL/GenBank/DDBJ databases">
        <authorList>
            <person name="Ishaq N."/>
        </authorList>
    </citation>
    <scope>NUCLEOTIDE SEQUENCE [LARGE SCALE GENOMIC DNA]</scope>
    <source>
        <strain evidence="2 3">JCM 30400</strain>
    </source>
</reference>
<protein>
    <submittedName>
        <fullName evidence="2">Nuclear transport factor 2 family protein</fullName>
    </submittedName>
</protein>
<feature type="domain" description="SnoaL-like" evidence="1">
    <location>
        <begin position="9"/>
        <end position="130"/>
    </location>
</feature>
<sequence>MNEQATKKIESLLMEWAESTRHDKKDSILNNHLPNAVIFDVLAPMQYQSTEAYRKSFDEWQPPFETPSLFELKELRITSGEEVGFAHCLISCGGTLPDGKKIRDTVRATFCFNKVDETWHVAHHHISTPAKTGN</sequence>
<organism evidence="2 3">
    <name type="scientific">Microbulbifer echini</name>
    <dbReference type="NCBI Taxonomy" id="1529067"/>
    <lineage>
        <taxon>Bacteria</taxon>
        <taxon>Pseudomonadati</taxon>
        <taxon>Pseudomonadota</taxon>
        <taxon>Gammaproteobacteria</taxon>
        <taxon>Cellvibrionales</taxon>
        <taxon>Microbulbiferaceae</taxon>
        <taxon>Microbulbifer</taxon>
    </lineage>
</organism>